<gene>
    <name evidence="2" type="ORF">IMCC3317_34130</name>
</gene>
<evidence type="ECO:0000256" key="1">
    <source>
        <dbReference type="SAM" id="MobiDB-lite"/>
    </source>
</evidence>
<dbReference type="KEGG" id="kan:IMCC3317_34130"/>
<evidence type="ECO:0000313" key="3">
    <source>
        <dbReference type="Proteomes" id="UP000464657"/>
    </source>
</evidence>
<evidence type="ECO:0000313" key="2">
    <source>
        <dbReference type="EMBL" id="QHI38029.1"/>
    </source>
</evidence>
<reference evidence="2 3" key="1">
    <citation type="journal article" date="2013" name="Int. J. Syst. Evol. Microbiol.">
        <title>Kordia antarctica sp. nov., isolated from Antarctic seawater.</title>
        <authorList>
            <person name="Baek K."/>
            <person name="Choi A."/>
            <person name="Kang I."/>
            <person name="Lee K."/>
            <person name="Cho J.C."/>
        </authorList>
    </citation>
    <scope>NUCLEOTIDE SEQUENCE [LARGE SCALE GENOMIC DNA]</scope>
    <source>
        <strain evidence="2 3">IMCC3317</strain>
    </source>
</reference>
<organism evidence="2 3">
    <name type="scientific">Kordia antarctica</name>
    <dbReference type="NCBI Taxonomy" id="1218801"/>
    <lineage>
        <taxon>Bacteria</taxon>
        <taxon>Pseudomonadati</taxon>
        <taxon>Bacteroidota</taxon>
        <taxon>Flavobacteriia</taxon>
        <taxon>Flavobacteriales</taxon>
        <taxon>Flavobacteriaceae</taxon>
        <taxon>Kordia</taxon>
    </lineage>
</organism>
<dbReference type="EMBL" id="CP019288">
    <property type="protein sequence ID" value="QHI38029.1"/>
    <property type="molecule type" value="Genomic_DNA"/>
</dbReference>
<feature type="region of interest" description="Disordered" evidence="1">
    <location>
        <begin position="1"/>
        <end position="32"/>
    </location>
</feature>
<feature type="compositionally biased region" description="Basic and acidic residues" evidence="1">
    <location>
        <begin position="23"/>
        <end position="32"/>
    </location>
</feature>
<dbReference type="Proteomes" id="UP000464657">
    <property type="component" value="Chromosome"/>
</dbReference>
<keyword evidence="3" id="KW-1185">Reference proteome</keyword>
<proteinExistence type="predicted"/>
<dbReference type="AlphaFoldDB" id="A0A7L4ZNL8"/>
<accession>A0A7L4ZNL8</accession>
<name>A0A7L4ZNL8_9FLAO</name>
<sequence>MRKKKGDHQAEIKNPNKGTDGTNKTHDKNQGK</sequence>
<protein>
    <submittedName>
        <fullName evidence="2">Uncharacterized protein</fullName>
    </submittedName>
</protein>